<keyword evidence="3" id="KW-1185">Reference proteome</keyword>
<protein>
    <recommendedName>
        <fullName evidence="4">Peptidase</fullName>
    </recommendedName>
</protein>
<organism evidence="2 3">
    <name type="scientific">Puniceibacterium antarcticum</name>
    <dbReference type="NCBI Taxonomy" id="1206336"/>
    <lineage>
        <taxon>Bacteria</taxon>
        <taxon>Pseudomonadati</taxon>
        <taxon>Pseudomonadota</taxon>
        <taxon>Alphaproteobacteria</taxon>
        <taxon>Rhodobacterales</taxon>
        <taxon>Paracoccaceae</taxon>
        <taxon>Puniceibacterium</taxon>
    </lineage>
</organism>
<reference evidence="2 3" key="1">
    <citation type="submission" date="2013-09" db="EMBL/GenBank/DDBJ databases">
        <title>Genome sequencing of Phaeobacter antarcticus sp. nov. SM1211.</title>
        <authorList>
            <person name="Zhang X.-Y."/>
            <person name="Liu C."/>
            <person name="Chen X.-L."/>
            <person name="Xie B.-B."/>
            <person name="Qin Q.-L."/>
            <person name="Rong J.-C."/>
            <person name="Zhang Y.-Z."/>
        </authorList>
    </citation>
    <scope>NUCLEOTIDE SEQUENCE [LARGE SCALE GENOMIC DNA]</scope>
    <source>
        <strain evidence="2 3">SM1211</strain>
    </source>
</reference>
<comment type="caution">
    <text evidence="2">The sequence shown here is derived from an EMBL/GenBank/DDBJ whole genome shotgun (WGS) entry which is preliminary data.</text>
</comment>
<sequence length="402" mass="42886">MGPGQSHFQICQFPSNASAWMEPMPQQTPATARIEVFRPGTFTPMGGGALTYSAADLAAIADVYDFETAPAPIVVGHPATDAPAFGWITGFDFDATDGRLFATLGEIEPKFSDAVRAGRYKKVSMSFFRPDQENNPVPGTWYPKHVGFLGGAAPAVSGLKNVKFSASTTEAATFTADFGERGFQETASLLRSLRDFIIDKFGMEDADKALPTYSLEWLDDMELDRNRTSFSAPPKPKTPPVPAIDPEEDPAVPPKPNADFAAREADLSTRDAALKAREAKLRHTDNVSFADSLVADGKLLPASKDKVVAILDTLPSDASVAFSEGGEKLSPADAIRQVLSEQPKAVSFGRQDLGGDPRSSTASFASDGKEVDGEQLELHAKAAAYQLAHPGTAYLAAVRAVS</sequence>
<name>A0A2G8RF63_9RHOB</name>
<feature type="compositionally biased region" description="Pro residues" evidence="1">
    <location>
        <begin position="233"/>
        <end position="243"/>
    </location>
</feature>
<evidence type="ECO:0008006" key="4">
    <source>
        <dbReference type="Google" id="ProtNLM"/>
    </source>
</evidence>
<dbReference type="AlphaFoldDB" id="A0A2G8RF63"/>
<accession>A0A2G8RF63</accession>
<evidence type="ECO:0000256" key="1">
    <source>
        <dbReference type="SAM" id="MobiDB-lite"/>
    </source>
</evidence>
<gene>
    <name evidence="2" type="ORF">P775_11095</name>
</gene>
<dbReference type="EMBL" id="AWWI01000066">
    <property type="protein sequence ID" value="PIL20207.1"/>
    <property type="molecule type" value="Genomic_DNA"/>
</dbReference>
<proteinExistence type="predicted"/>
<feature type="region of interest" description="Disordered" evidence="1">
    <location>
        <begin position="348"/>
        <end position="370"/>
    </location>
</feature>
<dbReference type="Proteomes" id="UP000231259">
    <property type="component" value="Unassembled WGS sequence"/>
</dbReference>
<feature type="region of interest" description="Disordered" evidence="1">
    <location>
        <begin position="226"/>
        <end position="251"/>
    </location>
</feature>
<evidence type="ECO:0000313" key="3">
    <source>
        <dbReference type="Proteomes" id="UP000231259"/>
    </source>
</evidence>
<evidence type="ECO:0000313" key="2">
    <source>
        <dbReference type="EMBL" id="PIL20207.1"/>
    </source>
</evidence>